<name>A0A9P6JFJ9_9FUNG</name>
<dbReference type="Proteomes" id="UP000749646">
    <property type="component" value="Unassembled WGS sequence"/>
</dbReference>
<reference evidence="1" key="1">
    <citation type="journal article" date="2020" name="Fungal Divers.">
        <title>Resolving the Mortierellaceae phylogeny through synthesis of multi-gene phylogenetics and phylogenomics.</title>
        <authorList>
            <person name="Vandepol N."/>
            <person name="Liber J."/>
            <person name="Desiro A."/>
            <person name="Na H."/>
            <person name="Kennedy M."/>
            <person name="Barry K."/>
            <person name="Grigoriev I.V."/>
            <person name="Miller A.N."/>
            <person name="O'Donnell K."/>
            <person name="Stajich J.E."/>
            <person name="Bonito G."/>
        </authorList>
    </citation>
    <scope>NUCLEOTIDE SEQUENCE</scope>
    <source>
        <strain evidence="1">MES-2147</strain>
    </source>
</reference>
<dbReference type="InterPro" id="IPR032675">
    <property type="entry name" value="LRR_dom_sf"/>
</dbReference>
<comment type="caution">
    <text evidence="1">The sequence shown here is derived from an EMBL/GenBank/DDBJ whole genome shotgun (WGS) entry which is preliminary data.</text>
</comment>
<evidence type="ECO:0000313" key="1">
    <source>
        <dbReference type="EMBL" id="KAF9969392.1"/>
    </source>
</evidence>
<organism evidence="1 2">
    <name type="scientific">Modicella reniformis</name>
    <dbReference type="NCBI Taxonomy" id="1440133"/>
    <lineage>
        <taxon>Eukaryota</taxon>
        <taxon>Fungi</taxon>
        <taxon>Fungi incertae sedis</taxon>
        <taxon>Mucoromycota</taxon>
        <taxon>Mortierellomycotina</taxon>
        <taxon>Mortierellomycetes</taxon>
        <taxon>Mortierellales</taxon>
        <taxon>Mortierellaceae</taxon>
        <taxon>Modicella</taxon>
    </lineage>
</organism>
<dbReference type="Gene3D" id="3.80.10.10">
    <property type="entry name" value="Ribonuclease Inhibitor"/>
    <property type="match status" value="1"/>
</dbReference>
<dbReference type="EMBL" id="JAAAHW010005236">
    <property type="protein sequence ID" value="KAF9969392.1"/>
    <property type="molecule type" value="Genomic_DNA"/>
</dbReference>
<sequence length="251" mass="29010">MDSEPVDTPSLLVHFPNLKSWCFWNSSDTLEVKIEELRDEVTRCCPLLKTLLVETAANITARVLVKGFNSLTSICILNKNLSAEVVLAILNHQDTLLDAFTFTSCSNFFDSDDIPEVESNHLQVPDWVIQSIPRCCTRLENLQFHLYEMNINDIEEATWGCYSLETLYIRIHGLNTKEKIDRAIQLWIEGRIAIRKKRTNDKETPTPSDSQLYSVIPRADNSIEARVARHLLKFKKLHQVWLGWKIRNVRN</sequence>
<keyword evidence="2" id="KW-1185">Reference proteome</keyword>
<evidence type="ECO:0000313" key="2">
    <source>
        <dbReference type="Proteomes" id="UP000749646"/>
    </source>
</evidence>
<dbReference type="OrthoDB" id="2438713at2759"/>
<proteinExistence type="predicted"/>
<protein>
    <submittedName>
        <fullName evidence="1">Uncharacterized protein</fullName>
    </submittedName>
</protein>
<dbReference type="AlphaFoldDB" id="A0A9P6JFJ9"/>
<accession>A0A9P6JFJ9</accession>
<gene>
    <name evidence="1" type="ORF">BGZ65_011987</name>
</gene>